<comment type="caution">
    <text evidence="2">The sequence shown here is derived from an EMBL/GenBank/DDBJ whole genome shotgun (WGS) entry which is preliminary data.</text>
</comment>
<dbReference type="EMBL" id="JANPWB010000003">
    <property type="protein sequence ID" value="KAJ1202382.1"/>
    <property type="molecule type" value="Genomic_DNA"/>
</dbReference>
<feature type="region of interest" description="Disordered" evidence="1">
    <location>
        <begin position="1"/>
        <end position="36"/>
    </location>
</feature>
<dbReference type="Gene3D" id="3.30.70.1820">
    <property type="entry name" value="L1 transposable element, RRM domain"/>
    <property type="match status" value="1"/>
</dbReference>
<evidence type="ECO:0000313" key="3">
    <source>
        <dbReference type="Proteomes" id="UP001066276"/>
    </source>
</evidence>
<evidence type="ECO:0000313" key="2">
    <source>
        <dbReference type="EMBL" id="KAJ1202382.1"/>
    </source>
</evidence>
<organism evidence="2 3">
    <name type="scientific">Pleurodeles waltl</name>
    <name type="common">Iberian ribbed newt</name>
    <dbReference type="NCBI Taxonomy" id="8319"/>
    <lineage>
        <taxon>Eukaryota</taxon>
        <taxon>Metazoa</taxon>
        <taxon>Chordata</taxon>
        <taxon>Craniata</taxon>
        <taxon>Vertebrata</taxon>
        <taxon>Euteleostomi</taxon>
        <taxon>Amphibia</taxon>
        <taxon>Batrachia</taxon>
        <taxon>Caudata</taxon>
        <taxon>Salamandroidea</taxon>
        <taxon>Salamandridae</taxon>
        <taxon>Pleurodelinae</taxon>
        <taxon>Pleurodeles</taxon>
    </lineage>
</organism>
<keyword evidence="3" id="KW-1185">Reference proteome</keyword>
<gene>
    <name evidence="2" type="ORF">NDU88_006182</name>
</gene>
<sequence length="178" mass="19840">MAKAAQRQPKLTFNGGKKKSVLAGRSADDMQLEEEGPTSSVKSMFFELKHSLASIDAKFDHLTEQMGHLKEWVDGHDTCFEQLESPTLDLEDNRCGDGEQLLCMERMLGVIWNKNEDLEARSHCNNICILGLPESTAMGRMEKYVEIMLSELFPGELSLVLVVERAHRSLGPLTGAVC</sequence>
<protein>
    <submittedName>
        <fullName evidence="2">Uncharacterized protein</fullName>
    </submittedName>
</protein>
<proteinExistence type="predicted"/>
<dbReference type="Proteomes" id="UP001066276">
    <property type="component" value="Chromosome 2_1"/>
</dbReference>
<evidence type="ECO:0000256" key="1">
    <source>
        <dbReference type="SAM" id="MobiDB-lite"/>
    </source>
</evidence>
<dbReference type="AlphaFoldDB" id="A0AAV7VQC0"/>
<reference evidence="2" key="1">
    <citation type="journal article" date="2022" name="bioRxiv">
        <title>Sequencing and chromosome-scale assembly of the giantPleurodeles waltlgenome.</title>
        <authorList>
            <person name="Brown T."/>
            <person name="Elewa A."/>
            <person name="Iarovenko S."/>
            <person name="Subramanian E."/>
            <person name="Araus A.J."/>
            <person name="Petzold A."/>
            <person name="Susuki M."/>
            <person name="Suzuki K.-i.T."/>
            <person name="Hayashi T."/>
            <person name="Toyoda A."/>
            <person name="Oliveira C."/>
            <person name="Osipova E."/>
            <person name="Leigh N.D."/>
            <person name="Simon A."/>
            <person name="Yun M.H."/>
        </authorList>
    </citation>
    <scope>NUCLEOTIDE SEQUENCE</scope>
    <source>
        <strain evidence="2">20211129_DDA</strain>
        <tissue evidence="2">Liver</tissue>
    </source>
</reference>
<accession>A0AAV7VQC0</accession>
<name>A0AAV7VQC0_PLEWA</name>